<accession>A0A3N8PTZ9</accession>
<sequence length="175" mass="18761">MATESRDWTRHWAALKHELAQRAVEPFESPTFVLFFLAIVVGIGGIGIWVELFKLIRPQGTPDPLGGFITSLIAFFFALVGTSCTQLIIEESESKALRALAQFVLFLAFVGAVLATAGVGSGQAGVWSWTLASIAALVVWWVANAKSPGLRDPDAPTGGTVTKKLPGNLSDYKTK</sequence>
<feature type="transmembrane region" description="Helical" evidence="2">
    <location>
        <begin position="100"/>
        <end position="120"/>
    </location>
</feature>
<gene>
    <name evidence="3" type="ORF">DF037_37900</name>
</gene>
<evidence type="ECO:0000313" key="3">
    <source>
        <dbReference type="EMBL" id="RQT15087.1"/>
    </source>
</evidence>
<dbReference type="Proteomes" id="UP000269271">
    <property type="component" value="Unassembled WGS sequence"/>
</dbReference>
<keyword evidence="2" id="KW-0472">Membrane</keyword>
<dbReference type="EMBL" id="QTQX01000041">
    <property type="protein sequence ID" value="RQT15087.1"/>
    <property type="molecule type" value="Genomic_DNA"/>
</dbReference>
<feature type="region of interest" description="Disordered" evidence="1">
    <location>
        <begin position="150"/>
        <end position="175"/>
    </location>
</feature>
<evidence type="ECO:0000256" key="1">
    <source>
        <dbReference type="SAM" id="MobiDB-lite"/>
    </source>
</evidence>
<dbReference type="RefSeq" id="WP_124619946.1">
    <property type="nucleotide sequence ID" value="NZ_CABVQJ010000039.1"/>
</dbReference>
<keyword evidence="2" id="KW-1133">Transmembrane helix</keyword>
<organism evidence="3 4">
    <name type="scientific">Burkholderia contaminans</name>
    <dbReference type="NCBI Taxonomy" id="488447"/>
    <lineage>
        <taxon>Bacteria</taxon>
        <taxon>Pseudomonadati</taxon>
        <taxon>Pseudomonadota</taxon>
        <taxon>Betaproteobacteria</taxon>
        <taxon>Burkholderiales</taxon>
        <taxon>Burkholderiaceae</taxon>
        <taxon>Burkholderia</taxon>
        <taxon>Burkholderia cepacia complex</taxon>
    </lineage>
</organism>
<feature type="transmembrane region" description="Helical" evidence="2">
    <location>
        <begin position="65"/>
        <end position="88"/>
    </location>
</feature>
<feature type="transmembrane region" description="Helical" evidence="2">
    <location>
        <begin position="32"/>
        <end position="53"/>
    </location>
</feature>
<protein>
    <submittedName>
        <fullName evidence="3">Uncharacterized protein</fullName>
    </submittedName>
</protein>
<evidence type="ECO:0000313" key="4">
    <source>
        <dbReference type="Proteomes" id="UP000269271"/>
    </source>
</evidence>
<comment type="caution">
    <text evidence="3">The sequence shown here is derived from an EMBL/GenBank/DDBJ whole genome shotgun (WGS) entry which is preliminary data.</text>
</comment>
<name>A0A3N8PTZ9_9BURK</name>
<reference evidence="3 4" key="1">
    <citation type="submission" date="2018-08" db="EMBL/GenBank/DDBJ databases">
        <title>Comparative analysis of Burkholderia isolates from Puerto Rico.</title>
        <authorList>
            <person name="Hall C."/>
            <person name="Sahl J."/>
            <person name="Wagner D."/>
        </authorList>
    </citation>
    <scope>NUCLEOTIDE SEQUENCE [LARGE SCALE GENOMIC DNA]</scope>
    <source>
        <strain evidence="3 4">Bp9001</strain>
    </source>
</reference>
<dbReference type="AlphaFoldDB" id="A0A3N8PTZ9"/>
<keyword evidence="2" id="KW-0812">Transmembrane</keyword>
<evidence type="ECO:0000256" key="2">
    <source>
        <dbReference type="SAM" id="Phobius"/>
    </source>
</evidence>
<proteinExistence type="predicted"/>
<feature type="transmembrane region" description="Helical" evidence="2">
    <location>
        <begin position="126"/>
        <end position="143"/>
    </location>
</feature>